<evidence type="ECO:0000256" key="1">
    <source>
        <dbReference type="SAM" id="MobiDB-lite"/>
    </source>
</evidence>
<proteinExistence type="predicted"/>
<dbReference type="Gene3D" id="1.10.10.880">
    <property type="entry name" value="Anti sigma-E protein RseA, N-terminal domain"/>
    <property type="match status" value="1"/>
</dbReference>
<dbReference type="InterPro" id="IPR005572">
    <property type="entry name" value="Anti-sigma_E_RseA_N"/>
</dbReference>
<dbReference type="CDD" id="cd16328">
    <property type="entry name" value="RseA_N"/>
    <property type="match status" value="1"/>
</dbReference>
<feature type="region of interest" description="Disordered" evidence="1">
    <location>
        <begin position="74"/>
        <end position="93"/>
    </location>
</feature>
<keyword evidence="4" id="KW-1185">Reference proteome</keyword>
<dbReference type="Pfam" id="PF03872">
    <property type="entry name" value="RseA_N"/>
    <property type="match status" value="1"/>
</dbReference>
<feature type="domain" description="Anti sigma-E protein RseA N-terminal" evidence="2">
    <location>
        <begin position="7"/>
        <end position="90"/>
    </location>
</feature>
<dbReference type="PANTHER" id="PTHR38104">
    <property type="match status" value="1"/>
</dbReference>
<dbReference type="GO" id="GO:0016989">
    <property type="term" value="F:sigma factor antagonist activity"/>
    <property type="evidence" value="ECO:0007669"/>
    <property type="project" value="InterPro"/>
</dbReference>
<evidence type="ECO:0000313" key="4">
    <source>
        <dbReference type="Proteomes" id="UP000055136"/>
    </source>
</evidence>
<dbReference type="InterPro" id="IPR052383">
    <property type="entry name" value="Anti-sigma-E_RseA-like"/>
</dbReference>
<protein>
    <recommendedName>
        <fullName evidence="2">Anti sigma-E protein RseA N-terminal domain-containing protein</fullName>
    </recommendedName>
</protein>
<sequence>MAKDNMNEEISALMDGEVDHQRMQQLIRELRNQSDGRDCWAQYHLIGDALRNNLPPHIDRSFVNNISQAIASEDLPAPVAPRPAPQTKPKRPAVAGPWGGFALAASVAAVAYLGVGLITQEDQGAAPRVAVTAPAAPVAPLAQTLPADDIRTVQGQQWNVAQPAVESRLNNYLYSHRNVAGSTAMSPVVLPNARLVVTQPPRGE</sequence>
<name>A0A0S2TCY5_9GAMM</name>
<evidence type="ECO:0000313" key="3">
    <source>
        <dbReference type="EMBL" id="ALP53025.1"/>
    </source>
</evidence>
<dbReference type="PANTHER" id="PTHR38104:SF1">
    <property type="entry name" value="ANTI-SIGMA-E FACTOR RSEA"/>
    <property type="match status" value="1"/>
</dbReference>
<evidence type="ECO:0000259" key="2">
    <source>
        <dbReference type="Pfam" id="PF03872"/>
    </source>
</evidence>
<dbReference type="AlphaFoldDB" id="A0A0S2TCY5"/>
<dbReference type="STRING" id="1748243.Tel_07565"/>
<dbReference type="Proteomes" id="UP000055136">
    <property type="component" value="Chromosome"/>
</dbReference>
<dbReference type="EMBL" id="CP013099">
    <property type="protein sequence ID" value="ALP53025.1"/>
    <property type="molecule type" value="Genomic_DNA"/>
</dbReference>
<dbReference type="InterPro" id="IPR036147">
    <property type="entry name" value="Anti-sigma_E_RseA_N_sf"/>
</dbReference>
<gene>
    <name evidence="3" type="ORF">Tel_07565</name>
</gene>
<accession>A0A0S2TCY5</accession>
<dbReference type="SUPFAM" id="SSF89069">
    <property type="entry name" value="N-terminal, cytoplasmic domain of anti-sigmaE factor RseA"/>
    <property type="match status" value="1"/>
</dbReference>
<reference evidence="3" key="1">
    <citation type="submission" date="2015-10" db="EMBL/GenBank/DDBJ databases">
        <title>Description of Candidatus Tenderia electrophaga gen. nov, sp. nov., an Uncultivated Electroautotroph from a Biocathode Enrichment.</title>
        <authorList>
            <person name="Eddie B.J."/>
            <person name="Malanoski A.P."/>
            <person name="Wang Z."/>
            <person name="Hall R.J."/>
            <person name="Oh S.D."/>
            <person name="Heiner C."/>
            <person name="Lin B."/>
            <person name="Strycharz-Glaven S.M."/>
        </authorList>
    </citation>
    <scope>NUCLEOTIDE SEQUENCE [LARGE SCALE GENOMIC DNA]</scope>
    <source>
        <strain evidence="3">NRL1</strain>
    </source>
</reference>
<organism evidence="3 4">
    <name type="scientific">Candidatus Tenderia electrophaga</name>
    <dbReference type="NCBI Taxonomy" id="1748243"/>
    <lineage>
        <taxon>Bacteria</taxon>
        <taxon>Pseudomonadati</taxon>
        <taxon>Pseudomonadota</taxon>
        <taxon>Gammaproteobacteria</taxon>
        <taxon>Candidatus Tenderiales</taxon>
        <taxon>Candidatus Tenderiaceae</taxon>
        <taxon>Candidatus Tenderia</taxon>
    </lineage>
</organism>
<dbReference type="KEGG" id="tee:Tel_07565"/>